<comment type="caution">
    <text evidence="2">The sequence shown here is derived from an EMBL/GenBank/DDBJ whole genome shotgun (WGS) entry which is preliminary data.</text>
</comment>
<dbReference type="AlphaFoldDB" id="A0A6A4RB58"/>
<feature type="signal peptide" evidence="1">
    <location>
        <begin position="1"/>
        <end position="29"/>
    </location>
</feature>
<organism evidence="2 3">
    <name type="scientific">Lupinus albus</name>
    <name type="common">White lupine</name>
    <name type="synonym">Lupinus termis</name>
    <dbReference type="NCBI Taxonomy" id="3870"/>
    <lineage>
        <taxon>Eukaryota</taxon>
        <taxon>Viridiplantae</taxon>
        <taxon>Streptophyta</taxon>
        <taxon>Embryophyta</taxon>
        <taxon>Tracheophyta</taxon>
        <taxon>Spermatophyta</taxon>
        <taxon>Magnoliopsida</taxon>
        <taxon>eudicotyledons</taxon>
        <taxon>Gunneridae</taxon>
        <taxon>Pentapetalae</taxon>
        <taxon>rosids</taxon>
        <taxon>fabids</taxon>
        <taxon>Fabales</taxon>
        <taxon>Fabaceae</taxon>
        <taxon>Papilionoideae</taxon>
        <taxon>50 kb inversion clade</taxon>
        <taxon>genistoids sensu lato</taxon>
        <taxon>core genistoids</taxon>
        <taxon>Genisteae</taxon>
        <taxon>Lupinus</taxon>
    </lineage>
</organism>
<evidence type="ECO:0008006" key="4">
    <source>
        <dbReference type="Google" id="ProtNLM"/>
    </source>
</evidence>
<keyword evidence="1" id="KW-0732">Signal</keyword>
<evidence type="ECO:0000313" key="3">
    <source>
        <dbReference type="Proteomes" id="UP000447434"/>
    </source>
</evidence>
<gene>
    <name evidence="2" type="ORF">Lalb_Chr01g0023381</name>
</gene>
<sequence length="69" mass="7506">MAFPIYQQLFIGMFCIIALVSSSVPAVLSQPGFPTCIDRICADCENKCIKKGFKNGGLCIFDACCCTPY</sequence>
<protein>
    <recommendedName>
        <fullName evidence="4">Knottin, scorpion toxin</fullName>
    </recommendedName>
</protein>
<name>A0A6A4RB58_LUPAL</name>
<accession>A0A6A4RB58</accession>
<evidence type="ECO:0000313" key="2">
    <source>
        <dbReference type="EMBL" id="KAE9622262.1"/>
    </source>
</evidence>
<reference evidence="3" key="1">
    <citation type="journal article" date="2020" name="Nat. Commun.">
        <title>Genome sequence of the cluster root forming white lupin.</title>
        <authorList>
            <person name="Hufnagel B."/>
            <person name="Marques A."/>
            <person name="Soriano A."/>
            <person name="Marques L."/>
            <person name="Divol F."/>
            <person name="Doumas P."/>
            <person name="Sallet E."/>
            <person name="Mancinotti D."/>
            <person name="Carrere S."/>
            <person name="Marande W."/>
            <person name="Arribat S."/>
            <person name="Keller J."/>
            <person name="Huneau C."/>
            <person name="Blein T."/>
            <person name="Aime D."/>
            <person name="Laguerre M."/>
            <person name="Taylor J."/>
            <person name="Schubert V."/>
            <person name="Nelson M."/>
            <person name="Geu-Flores F."/>
            <person name="Crespi M."/>
            <person name="Gallardo-Guerrero K."/>
            <person name="Delaux P.-M."/>
            <person name="Salse J."/>
            <person name="Berges H."/>
            <person name="Guyot R."/>
            <person name="Gouzy J."/>
            <person name="Peret B."/>
        </authorList>
    </citation>
    <scope>NUCLEOTIDE SEQUENCE [LARGE SCALE GENOMIC DNA]</scope>
    <source>
        <strain evidence="3">cv. Amiga</strain>
    </source>
</reference>
<keyword evidence="3" id="KW-1185">Reference proteome</keyword>
<feature type="chain" id="PRO_5025641295" description="Knottin, scorpion toxin" evidence="1">
    <location>
        <begin position="30"/>
        <end position="69"/>
    </location>
</feature>
<proteinExistence type="predicted"/>
<evidence type="ECO:0000256" key="1">
    <source>
        <dbReference type="SAM" id="SignalP"/>
    </source>
</evidence>
<dbReference type="EMBL" id="WOCE01000001">
    <property type="protein sequence ID" value="KAE9622262.1"/>
    <property type="molecule type" value="Genomic_DNA"/>
</dbReference>
<dbReference type="Proteomes" id="UP000447434">
    <property type="component" value="Chromosome 1"/>
</dbReference>